<comment type="caution">
    <text evidence="1">The sequence shown here is derived from an EMBL/GenBank/DDBJ whole genome shotgun (WGS) entry which is preliminary data.</text>
</comment>
<gene>
    <name evidence="2" type="ORF">LSTR_LSTR008353</name>
    <name evidence="1" type="ORF">LSTR_LSTR016154</name>
</gene>
<name>A0A482WHN8_LAOST</name>
<reference evidence="1" key="2">
    <citation type="submission" date="2019-02" db="EMBL/GenBank/DDBJ databases">
        <authorList>
            <person name="Zhu J."/>
            <person name="Jiang F."/>
            <person name="Wang X."/>
            <person name="Yang P."/>
            <person name="Bao Y."/>
            <person name="Zhao W."/>
            <person name="Wang W."/>
            <person name="Lu H."/>
            <person name="Wang Q."/>
            <person name="Cui N."/>
            <person name="Li J."/>
            <person name="Chen X."/>
            <person name="Luo L."/>
            <person name="Yu J."/>
            <person name="Kang L."/>
            <person name="Cui F."/>
        </authorList>
    </citation>
    <scope>NUCLEOTIDE SEQUENCE</scope>
    <source>
        <strain evidence="1">Lst14</strain>
        <tissue evidence="1">Whole body</tissue>
    </source>
</reference>
<dbReference type="Proteomes" id="UP000291343">
    <property type="component" value="Unassembled WGS sequence"/>
</dbReference>
<sequence>MRAIAGLMICRRIPRDRNQDKMEAGSVGKAKMRGKKMAGFDTGISLECRESVPELIASATLSLQLLGDSLRRERASNEKITPYRYHPRK</sequence>
<evidence type="ECO:0000313" key="3">
    <source>
        <dbReference type="Proteomes" id="UP000291343"/>
    </source>
</evidence>
<reference evidence="1 3" key="1">
    <citation type="journal article" date="2017" name="Gigascience">
        <title>Genome sequence of the small brown planthopper, Laodelphax striatellus.</title>
        <authorList>
            <person name="Zhu J."/>
            <person name="Jiang F."/>
            <person name="Wang X."/>
            <person name="Yang P."/>
            <person name="Bao Y."/>
            <person name="Zhao W."/>
            <person name="Wang W."/>
            <person name="Lu H."/>
            <person name="Wang Q."/>
            <person name="Cui N."/>
            <person name="Li J."/>
            <person name="Chen X."/>
            <person name="Luo L."/>
            <person name="Yu J."/>
            <person name="Kang L."/>
            <person name="Cui F."/>
        </authorList>
    </citation>
    <scope>NUCLEOTIDE SEQUENCE [LARGE SCALE GENOMIC DNA]</scope>
    <source>
        <strain evidence="1">Lst14</strain>
        <tissue evidence="1">Whole body</tissue>
    </source>
</reference>
<keyword evidence="3" id="KW-1185">Reference proteome</keyword>
<protein>
    <submittedName>
        <fullName evidence="1">Uncharacterized protein</fullName>
    </submittedName>
</protein>
<proteinExistence type="predicted"/>
<dbReference type="EMBL" id="QKKF02035341">
    <property type="protein sequence ID" value="RZF33013.1"/>
    <property type="molecule type" value="Genomic_DNA"/>
</dbReference>
<dbReference type="AlphaFoldDB" id="A0A482WHN8"/>
<organism evidence="1 3">
    <name type="scientific">Laodelphax striatellus</name>
    <name type="common">Small brown planthopper</name>
    <name type="synonym">Delphax striatella</name>
    <dbReference type="NCBI Taxonomy" id="195883"/>
    <lineage>
        <taxon>Eukaryota</taxon>
        <taxon>Metazoa</taxon>
        <taxon>Ecdysozoa</taxon>
        <taxon>Arthropoda</taxon>
        <taxon>Hexapoda</taxon>
        <taxon>Insecta</taxon>
        <taxon>Pterygota</taxon>
        <taxon>Neoptera</taxon>
        <taxon>Paraneoptera</taxon>
        <taxon>Hemiptera</taxon>
        <taxon>Auchenorrhyncha</taxon>
        <taxon>Fulgoroidea</taxon>
        <taxon>Delphacidae</taxon>
        <taxon>Criomorphinae</taxon>
        <taxon>Laodelphax</taxon>
    </lineage>
</organism>
<evidence type="ECO:0000313" key="1">
    <source>
        <dbReference type="EMBL" id="RZF33013.1"/>
    </source>
</evidence>
<dbReference type="InParanoid" id="A0A482WHN8"/>
<accession>A0A482WHN8</accession>
<dbReference type="EMBL" id="QKKF02000377">
    <property type="protein sequence ID" value="RZF49067.1"/>
    <property type="molecule type" value="Genomic_DNA"/>
</dbReference>
<evidence type="ECO:0000313" key="2">
    <source>
        <dbReference type="EMBL" id="RZF49067.1"/>
    </source>
</evidence>